<sequence length="176" mass="19848">MNQLAASRTYGLGMATQLLVGMLMVLSLTSASSCYNVTGIPVDFDCGDIGDTMSHICKTFPTARPHSRMPSLSLTVSRSADTDDLWQDTRAGQTTPIDLLPRQYRLHPRALNPMRYFEMDLIRDHLVSPEAAHALVKTSRRRAKRSYNVQDECCNHVSQRTCVAEEILEYCEDPYF</sequence>
<protein>
    <submittedName>
        <fullName evidence="2">Insulin-like androgenic gland hormone</fullName>
    </submittedName>
</protein>
<accession>D2KFE6</accession>
<organism evidence="2">
    <name type="scientific">Penaeus monodon</name>
    <name type="common">Giant tiger prawn</name>
    <dbReference type="NCBI Taxonomy" id="6687"/>
    <lineage>
        <taxon>Eukaryota</taxon>
        <taxon>Metazoa</taxon>
        <taxon>Ecdysozoa</taxon>
        <taxon>Arthropoda</taxon>
        <taxon>Crustacea</taxon>
        <taxon>Multicrustacea</taxon>
        <taxon>Malacostraca</taxon>
        <taxon>Eumalacostraca</taxon>
        <taxon>Eucarida</taxon>
        <taxon>Decapoda</taxon>
        <taxon>Dendrobranchiata</taxon>
        <taxon>Penaeoidea</taxon>
        <taxon>Penaeidae</taxon>
        <taxon>Penaeus</taxon>
    </lineage>
</organism>
<dbReference type="OrthoDB" id="6360865at2759"/>
<dbReference type="AlphaFoldDB" id="D2KFE6"/>
<reference evidence="2" key="1">
    <citation type="journal article" date="2011" name="Aquaculture">
        <title>Isolation and characterization of the complete cDNA sequence encoding a putative insulin-like peptide from the androgenic gland of Penaeus monodon.</title>
        <authorList>
            <person name="Mareddy V.R."/>
            <person name="Rosen O."/>
            <person name="Thaggard H.B."/>
            <person name="Manor R."/>
            <person name="Kuballa A.V."/>
            <person name="Aflalo E.D."/>
            <person name="Sagi A."/>
            <person name="Paterson B."/>
            <person name="Elizur A."/>
        </authorList>
    </citation>
    <scope>NUCLEOTIDE SEQUENCE</scope>
</reference>
<dbReference type="EMBL" id="GU208677">
    <property type="protein sequence ID" value="ADA67878.1"/>
    <property type="molecule type" value="mRNA"/>
</dbReference>
<keyword evidence="1" id="KW-0732">Signal</keyword>
<feature type="chain" id="PRO_5003033561" evidence="1">
    <location>
        <begin position="35"/>
        <end position="176"/>
    </location>
</feature>
<proteinExistence type="evidence at transcript level"/>
<evidence type="ECO:0000256" key="1">
    <source>
        <dbReference type="SAM" id="SignalP"/>
    </source>
</evidence>
<feature type="signal peptide" evidence="1">
    <location>
        <begin position="1"/>
        <end position="34"/>
    </location>
</feature>
<evidence type="ECO:0000313" key="2">
    <source>
        <dbReference type="EMBL" id="ADA67878.1"/>
    </source>
</evidence>
<name>D2KFE6_PENMO</name>